<reference evidence="5" key="1">
    <citation type="submission" date="2020-01" db="EMBL/GenBank/DDBJ databases">
        <title>Draft genome sequence of the Termite Coptotermes fromosanus.</title>
        <authorList>
            <person name="Itakura S."/>
            <person name="Yosikawa Y."/>
            <person name="Umezawa K."/>
        </authorList>
    </citation>
    <scope>NUCLEOTIDE SEQUENCE [LARGE SCALE GENOMIC DNA]</scope>
</reference>
<gene>
    <name evidence="4" type="ORF">Cfor_10770</name>
</gene>
<proteinExistence type="predicted"/>
<evidence type="ECO:0000313" key="4">
    <source>
        <dbReference type="EMBL" id="GFG28785.1"/>
    </source>
</evidence>
<dbReference type="Proteomes" id="UP000502823">
    <property type="component" value="Unassembled WGS sequence"/>
</dbReference>
<accession>A0A6L2PDW1</accession>
<dbReference type="InParanoid" id="A0A6L2PDW1"/>
<evidence type="ECO:0008006" key="6">
    <source>
        <dbReference type="Google" id="ProtNLM"/>
    </source>
</evidence>
<dbReference type="OrthoDB" id="5984255at2759"/>
<dbReference type="AlphaFoldDB" id="A0A6L2PDW1"/>
<dbReference type="GO" id="GO:0003677">
    <property type="term" value="F:DNA binding"/>
    <property type="evidence" value="ECO:0007669"/>
    <property type="project" value="InterPro"/>
</dbReference>
<protein>
    <recommendedName>
        <fullName evidence="6">MADF domain-containing protein</fullName>
    </recommendedName>
</protein>
<feature type="domain" description="MADF" evidence="2">
    <location>
        <begin position="3"/>
        <end position="93"/>
    </location>
</feature>
<feature type="domain" description="BESS" evidence="3">
    <location>
        <begin position="194"/>
        <end position="233"/>
    </location>
</feature>
<dbReference type="InterPro" id="IPR004210">
    <property type="entry name" value="BESS_motif"/>
</dbReference>
<dbReference type="PROSITE" id="PS51029">
    <property type="entry name" value="MADF"/>
    <property type="match status" value="1"/>
</dbReference>
<sequence length="259" mass="30353">MEVFISEVYKRPLLWDHRNKEYHNRRCVDMAWSSVAHKLGVDKNYAKSRWKSLRDTFRKEFKKCKQRLTGSSSIPIPRWVHYKDLQFLEDVILSTKMSPSVPVTSLHKKKCQPPQARHEEIRSIGERQEYDAEFSDEDASTTLYSYPASTLCQPQPLTTAQKHKRAKSSLNYQKENLHLEKKETGWISRQQDDDDDDLNFFKSLVPYMKKLPPYKKLCVRSEFQNLLANEISAIENNSVHPSQPPKPQTVVETIQSHMT</sequence>
<dbReference type="PANTHER" id="PTHR12243:SF69">
    <property type="entry name" value="SI:CH73-59F11.3"/>
    <property type="match status" value="1"/>
</dbReference>
<organism evidence="4 5">
    <name type="scientific">Coptotermes formosanus</name>
    <name type="common">Formosan subterranean termite</name>
    <dbReference type="NCBI Taxonomy" id="36987"/>
    <lineage>
        <taxon>Eukaryota</taxon>
        <taxon>Metazoa</taxon>
        <taxon>Ecdysozoa</taxon>
        <taxon>Arthropoda</taxon>
        <taxon>Hexapoda</taxon>
        <taxon>Insecta</taxon>
        <taxon>Pterygota</taxon>
        <taxon>Neoptera</taxon>
        <taxon>Polyneoptera</taxon>
        <taxon>Dictyoptera</taxon>
        <taxon>Blattodea</taxon>
        <taxon>Blattoidea</taxon>
        <taxon>Termitoidae</taxon>
        <taxon>Rhinotermitidae</taxon>
        <taxon>Coptotermes</taxon>
    </lineage>
</organism>
<name>A0A6L2PDW1_COPFO</name>
<evidence type="ECO:0000259" key="2">
    <source>
        <dbReference type="PROSITE" id="PS51029"/>
    </source>
</evidence>
<dbReference type="PANTHER" id="PTHR12243">
    <property type="entry name" value="MADF DOMAIN TRANSCRIPTION FACTOR"/>
    <property type="match status" value="1"/>
</dbReference>
<dbReference type="InterPro" id="IPR039353">
    <property type="entry name" value="TF_Adf1"/>
</dbReference>
<dbReference type="InterPro" id="IPR006578">
    <property type="entry name" value="MADF-dom"/>
</dbReference>
<keyword evidence="1" id="KW-0539">Nucleus</keyword>
<dbReference type="GO" id="GO:0005634">
    <property type="term" value="C:nucleus"/>
    <property type="evidence" value="ECO:0007669"/>
    <property type="project" value="UniProtKB-SubCell"/>
</dbReference>
<dbReference type="EMBL" id="BLKM01000080">
    <property type="protein sequence ID" value="GFG28785.1"/>
    <property type="molecule type" value="Genomic_DNA"/>
</dbReference>
<evidence type="ECO:0000313" key="5">
    <source>
        <dbReference type="Proteomes" id="UP000502823"/>
    </source>
</evidence>
<dbReference type="SMART" id="SM00595">
    <property type="entry name" value="MADF"/>
    <property type="match status" value="1"/>
</dbReference>
<dbReference type="Pfam" id="PF02944">
    <property type="entry name" value="BESS"/>
    <property type="match status" value="1"/>
</dbReference>
<dbReference type="GO" id="GO:0005667">
    <property type="term" value="C:transcription regulator complex"/>
    <property type="evidence" value="ECO:0007669"/>
    <property type="project" value="TreeGrafter"/>
</dbReference>
<comment type="subcellular location">
    <subcellularLocation>
        <location evidence="1">Nucleus</location>
    </subcellularLocation>
</comment>
<comment type="caution">
    <text evidence="4">The sequence shown here is derived from an EMBL/GenBank/DDBJ whole genome shotgun (WGS) entry which is preliminary data.</text>
</comment>
<evidence type="ECO:0000256" key="1">
    <source>
        <dbReference type="PROSITE-ProRule" id="PRU00371"/>
    </source>
</evidence>
<evidence type="ECO:0000259" key="3">
    <source>
        <dbReference type="PROSITE" id="PS51031"/>
    </source>
</evidence>
<dbReference type="PROSITE" id="PS51031">
    <property type="entry name" value="BESS"/>
    <property type="match status" value="1"/>
</dbReference>
<dbReference type="Pfam" id="PF10545">
    <property type="entry name" value="MADF_DNA_bdg"/>
    <property type="match status" value="1"/>
</dbReference>
<dbReference type="GO" id="GO:0006357">
    <property type="term" value="P:regulation of transcription by RNA polymerase II"/>
    <property type="evidence" value="ECO:0007669"/>
    <property type="project" value="TreeGrafter"/>
</dbReference>
<dbReference type="FunCoup" id="A0A6L2PDW1">
    <property type="interactions" value="31"/>
</dbReference>
<keyword evidence="5" id="KW-1185">Reference proteome</keyword>